<accession>J9E5P2</accession>
<evidence type="ECO:0000313" key="1">
    <source>
        <dbReference type="EMBL" id="EJW77473.1"/>
    </source>
</evidence>
<dbReference type="AlphaFoldDB" id="J9E5P2"/>
<protein>
    <submittedName>
        <fullName evidence="1">Uncharacterized protein</fullName>
    </submittedName>
</protein>
<comment type="caution">
    <text evidence="1">The sequence shown here is derived from an EMBL/GenBank/DDBJ whole genome shotgun (WGS) entry which is preliminary data.</text>
</comment>
<organism evidence="1 2">
    <name type="scientific">Wuchereria bancrofti</name>
    <dbReference type="NCBI Taxonomy" id="6293"/>
    <lineage>
        <taxon>Eukaryota</taxon>
        <taxon>Metazoa</taxon>
        <taxon>Ecdysozoa</taxon>
        <taxon>Nematoda</taxon>
        <taxon>Chromadorea</taxon>
        <taxon>Rhabditida</taxon>
        <taxon>Spirurina</taxon>
        <taxon>Spiruromorpha</taxon>
        <taxon>Filarioidea</taxon>
        <taxon>Onchocercidae</taxon>
        <taxon>Wuchereria</taxon>
    </lineage>
</organism>
<proteinExistence type="predicted"/>
<evidence type="ECO:0000313" key="2">
    <source>
        <dbReference type="Proteomes" id="UP000004810"/>
    </source>
</evidence>
<dbReference type="Proteomes" id="UP000004810">
    <property type="component" value="Unassembled WGS sequence"/>
</dbReference>
<reference evidence="2" key="1">
    <citation type="submission" date="2012-08" db="EMBL/GenBank/DDBJ databases">
        <title>The Genome Sequence of Wuchereria bancrofti.</title>
        <authorList>
            <person name="Nutman T.B."/>
            <person name="Fink D.L."/>
            <person name="Russ C."/>
            <person name="Young S."/>
            <person name="Zeng Q."/>
            <person name="Koehrsen M."/>
            <person name="Alvarado L."/>
            <person name="Berlin A."/>
            <person name="Chapman S.B."/>
            <person name="Chen Z."/>
            <person name="Freedman E."/>
            <person name="Gellesch M."/>
            <person name="Goldberg J."/>
            <person name="Griggs A."/>
            <person name="Gujja S."/>
            <person name="Heilman E.R."/>
            <person name="Heiman D."/>
            <person name="Hepburn T."/>
            <person name="Howarth C."/>
            <person name="Jen D."/>
            <person name="Larson L."/>
            <person name="Lewis B."/>
            <person name="Mehta T."/>
            <person name="Park D."/>
            <person name="Pearson M."/>
            <person name="Roberts A."/>
            <person name="Saif S."/>
            <person name="Shea T."/>
            <person name="Shenoy N."/>
            <person name="Sisk P."/>
            <person name="Stolte C."/>
            <person name="Sykes S."/>
            <person name="Walk T."/>
            <person name="White J."/>
            <person name="Yandava C."/>
            <person name="Haas B."/>
            <person name="Henn M.R."/>
            <person name="Nusbaum C."/>
            <person name="Birren B."/>
        </authorList>
    </citation>
    <scope>NUCLEOTIDE SEQUENCE [LARGE SCALE GENOMIC DNA]</scope>
    <source>
        <strain evidence="2">NA</strain>
    </source>
</reference>
<gene>
    <name evidence="1" type="ORF">WUBG_11620</name>
</gene>
<dbReference type="EMBL" id="ADBV01007726">
    <property type="protein sequence ID" value="EJW77473.1"/>
    <property type="molecule type" value="Genomic_DNA"/>
</dbReference>
<name>J9E5P2_WUCBA</name>
<sequence>MAMMQPGQQPVQIASGQYVQNPQMQPRLLTMSDALSRLPPEVQQMAQQQINAETSAEKKTTSCSRIYTGTCPGKGLALLISF</sequence>